<comment type="caution">
    <text evidence="1">The sequence shown here is derived from an EMBL/GenBank/DDBJ whole genome shotgun (WGS) entry which is preliminary data.</text>
</comment>
<name>A0A4Y2FDD4_ARAVE</name>
<evidence type="ECO:0000313" key="1">
    <source>
        <dbReference type="EMBL" id="GBM38698.1"/>
    </source>
</evidence>
<protein>
    <submittedName>
        <fullName evidence="1">Uncharacterized protein</fullName>
    </submittedName>
</protein>
<dbReference type="AlphaFoldDB" id="A0A4Y2FDD4"/>
<organism evidence="1 2">
    <name type="scientific">Araneus ventricosus</name>
    <name type="common">Orbweaver spider</name>
    <name type="synonym">Epeira ventricosa</name>
    <dbReference type="NCBI Taxonomy" id="182803"/>
    <lineage>
        <taxon>Eukaryota</taxon>
        <taxon>Metazoa</taxon>
        <taxon>Ecdysozoa</taxon>
        <taxon>Arthropoda</taxon>
        <taxon>Chelicerata</taxon>
        <taxon>Arachnida</taxon>
        <taxon>Araneae</taxon>
        <taxon>Araneomorphae</taxon>
        <taxon>Entelegynae</taxon>
        <taxon>Araneoidea</taxon>
        <taxon>Araneidae</taxon>
        <taxon>Araneus</taxon>
    </lineage>
</organism>
<accession>A0A4Y2FDD4</accession>
<keyword evidence="2" id="KW-1185">Reference proteome</keyword>
<proteinExistence type="predicted"/>
<reference evidence="1 2" key="1">
    <citation type="journal article" date="2019" name="Sci. Rep.">
        <title>Orb-weaving spider Araneus ventricosus genome elucidates the spidroin gene catalogue.</title>
        <authorList>
            <person name="Kono N."/>
            <person name="Nakamura H."/>
            <person name="Ohtoshi R."/>
            <person name="Moran D.A.P."/>
            <person name="Shinohara A."/>
            <person name="Yoshida Y."/>
            <person name="Fujiwara M."/>
            <person name="Mori M."/>
            <person name="Tomita M."/>
            <person name="Arakawa K."/>
        </authorList>
    </citation>
    <scope>NUCLEOTIDE SEQUENCE [LARGE SCALE GENOMIC DNA]</scope>
</reference>
<dbReference type="Proteomes" id="UP000499080">
    <property type="component" value="Unassembled WGS sequence"/>
</dbReference>
<sequence length="87" mass="9947">MSNRRYVSPPGKIKSVVHLLMDLPTPHLKSLFGFGPHNFELQFGDSLELVHYSPNFHGKTKLYDTSLAKLAPNHEKLAKRLKCHRLP</sequence>
<gene>
    <name evidence="1" type="ORF">AVEN_54732_1</name>
</gene>
<evidence type="ECO:0000313" key="2">
    <source>
        <dbReference type="Proteomes" id="UP000499080"/>
    </source>
</evidence>
<dbReference type="EMBL" id="BGPR01000875">
    <property type="protein sequence ID" value="GBM38698.1"/>
    <property type="molecule type" value="Genomic_DNA"/>
</dbReference>